<proteinExistence type="predicted"/>
<gene>
    <name evidence="2" type="ORF">P7K49_004157</name>
</gene>
<feature type="compositionally biased region" description="Low complexity" evidence="1">
    <location>
        <begin position="16"/>
        <end position="35"/>
    </location>
</feature>
<protein>
    <submittedName>
        <fullName evidence="2">Uncharacterized protein</fullName>
    </submittedName>
</protein>
<keyword evidence="3" id="KW-1185">Reference proteome</keyword>
<sequence length="84" mass="8925">MDDSLLLLVNQENPLPGELSLESSRSSSNTRTPSPWVQRPDCECGAEELEAWLPGGAGPPLAASIHSSLVAWLLQVAKGPGMEE</sequence>
<feature type="region of interest" description="Disordered" evidence="1">
    <location>
        <begin position="16"/>
        <end position="39"/>
    </location>
</feature>
<evidence type="ECO:0000313" key="3">
    <source>
        <dbReference type="Proteomes" id="UP001266305"/>
    </source>
</evidence>
<feature type="non-terminal residue" evidence="2">
    <location>
        <position position="84"/>
    </location>
</feature>
<evidence type="ECO:0000313" key="2">
    <source>
        <dbReference type="EMBL" id="KAK2117271.1"/>
    </source>
</evidence>
<reference evidence="2 3" key="1">
    <citation type="submission" date="2023-05" db="EMBL/GenBank/DDBJ databases">
        <title>B98-5 Cell Line De Novo Hybrid Assembly: An Optical Mapping Approach.</title>
        <authorList>
            <person name="Kananen K."/>
            <person name="Auerbach J.A."/>
            <person name="Kautto E."/>
            <person name="Blachly J.S."/>
        </authorList>
    </citation>
    <scope>NUCLEOTIDE SEQUENCE [LARGE SCALE GENOMIC DNA]</scope>
    <source>
        <strain evidence="2">B95-8</strain>
        <tissue evidence="2">Cell line</tissue>
    </source>
</reference>
<accession>A0ABQ9W6K1</accession>
<organism evidence="2 3">
    <name type="scientific">Saguinus oedipus</name>
    <name type="common">Cotton-top tamarin</name>
    <name type="synonym">Oedipomidas oedipus</name>
    <dbReference type="NCBI Taxonomy" id="9490"/>
    <lineage>
        <taxon>Eukaryota</taxon>
        <taxon>Metazoa</taxon>
        <taxon>Chordata</taxon>
        <taxon>Craniata</taxon>
        <taxon>Vertebrata</taxon>
        <taxon>Euteleostomi</taxon>
        <taxon>Mammalia</taxon>
        <taxon>Eutheria</taxon>
        <taxon>Euarchontoglires</taxon>
        <taxon>Primates</taxon>
        <taxon>Haplorrhini</taxon>
        <taxon>Platyrrhini</taxon>
        <taxon>Cebidae</taxon>
        <taxon>Callitrichinae</taxon>
        <taxon>Saguinus</taxon>
    </lineage>
</organism>
<evidence type="ECO:0000256" key="1">
    <source>
        <dbReference type="SAM" id="MobiDB-lite"/>
    </source>
</evidence>
<dbReference type="EMBL" id="JASSZA010000002">
    <property type="protein sequence ID" value="KAK2117271.1"/>
    <property type="molecule type" value="Genomic_DNA"/>
</dbReference>
<comment type="caution">
    <text evidence="2">The sequence shown here is derived from an EMBL/GenBank/DDBJ whole genome shotgun (WGS) entry which is preliminary data.</text>
</comment>
<dbReference type="Proteomes" id="UP001266305">
    <property type="component" value="Unassembled WGS sequence"/>
</dbReference>
<name>A0ABQ9W6K1_SAGOE</name>